<evidence type="ECO:0000313" key="1">
    <source>
        <dbReference type="EMBL" id="MFC0409886.1"/>
    </source>
</evidence>
<evidence type="ECO:0000313" key="2">
    <source>
        <dbReference type="Proteomes" id="UP001589865"/>
    </source>
</evidence>
<name>A0ABV6JVZ4_9PROT</name>
<dbReference type="RefSeq" id="WP_377045638.1">
    <property type="nucleotide sequence ID" value="NZ_JBHLUN010000012.1"/>
</dbReference>
<accession>A0ABV6JVZ4</accession>
<proteinExistence type="predicted"/>
<protein>
    <recommendedName>
        <fullName evidence="3">CHAD domain-containing protein</fullName>
    </recommendedName>
</protein>
<dbReference type="Proteomes" id="UP001589865">
    <property type="component" value="Unassembled WGS sequence"/>
</dbReference>
<gene>
    <name evidence="1" type="ORF">ACFFGY_16665</name>
</gene>
<keyword evidence="2" id="KW-1185">Reference proteome</keyword>
<dbReference type="EMBL" id="JBHLUN010000012">
    <property type="protein sequence ID" value="MFC0409886.1"/>
    <property type="molecule type" value="Genomic_DNA"/>
</dbReference>
<sequence>MSTTLTRRDLDAHRFPAEQCEALFEAVLIDDEVDAQTPLPDHVTLDHPQPLLIDGFRLCRQLWIEGVERAELLALLDRLARQRDLEPAERLRFKYARAKLKHLRFACALYRADHRYPAVMNAMTTAFGHLQDAFKNGQRGRVLREAWLCRAFLAAPVQAVLRREHDRLLPTDTAGFRRYLAHEVGGLEAALARPTVTGAQFHATRKIASRLVSFYDTMRTLRPAEEEFHRMSRAVAAVNGLMGSMHDVLVERRVAGLQDYHREAFALPDEIRGRIGALAVRYRAAGL</sequence>
<evidence type="ECO:0008006" key="3">
    <source>
        <dbReference type="Google" id="ProtNLM"/>
    </source>
</evidence>
<organism evidence="1 2">
    <name type="scientific">Roseomonas elaeocarpi</name>
    <dbReference type="NCBI Taxonomy" id="907779"/>
    <lineage>
        <taxon>Bacteria</taxon>
        <taxon>Pseudomonadati</taxon>
        <taxon>Pseudomonadota</taxon>
        <taxon>Alphaproteobacteria</taxon>
        <taxon>Acetobacterales</taxon>
        <taxon>Roseomonadaceae</taxon>
        <taxon>Roseomonas</taxon>
    </lineage>
</organism>
<reference evidence="1 2" key="1">
    <citation type="submission" date="2024-09" db="EMBL/GenBank/DDBJ databases">
        <authorList>
            <person name="Sun Q."/>
            <person name="Mori K."/>
        </authorList>
    </citation>
    <scope>NUCLEOTIDE SEQUENCE [LARGE SCALE GENOMIC DNA]</scope>
    <source>
        <strain evidence="1 2">TBRC 5777</strain>
    </source>
</reference>
<comment type="caution">
    <text evidence="1">The sequence shown here is derived from an EMBL/GenBank/DDBJ whole genome shotgun (WGS) entry which is preliminary data.</text>
</comment>